<evidence type="ECO:0000256" key="1">
    <source>
        <dbReference type="SAM" id="MobiDB-lite"/>
    </source>
</evidence>
<name>A0A5A7UIV4_CUCMM</name>
<evidence type="ECO:0000313" key="3">
    <source>
        <dbReference type="EMBL" id="TYK25774.1"/>
    </source>
</evidence>
<sequence>MEVIMPNSFGSLVEVGDVDKWALTIIEGSPPPLQVDEGTDVLNGVSSKNGPKGIPTLNNSHD</sequence>
<reference evidence="4 5" key="1">
    <citation type="submission" date="2019-08" db="EMBL/GenBank/DDBJ databases">
        <title>Draft genome sequences of two oriental melons (Cucumis melo L. var makuwa).</title>
        <authorList>
            <person name="Kwon S.-Y."/>
        </authorList>
    </citation>
    <scope>NUCLEOTIDE SEQUENCE [LARGE SCALE GENOMIC DNA]</scope>
    <source>
        <strain evidence="5">cv. Chang Bougi</strain>
        <strain evidence="4">cv. SW 3</strain>
        <tissue evidence="2">Leaf</tissue>
    </source>
</reference>
<comment type="caution">
    <text evidence="2">The sequence shown here is derived from an EMBL/GenBank/DDBJ whole genome shotgun (WGS) entry which is preliminary data.</text>
</comment>
<accession>A0A5A7UIV4</accession>
<dbReference type="Proteomes" id="UP000321947">
    <property type="component" value="Unassembled WGS sequence"/>
</dbReference>
<dbReference type="AlphaFoldDB" id="A0A5A7UIV4"/>
<evidence type="ECO:0000313" key="4">
    <source>
        <dbReference type="Proteomes" id="UP000321393"/>
    </source>
</evidence>
<gene>
    <name evidence="3" type="ORF">E5676_scaffold640G00020</name>
    <name evidence="2" type="ORF">E6C27_scaffold80G00040</name>
</gene>
<feature type="region of interest" description="Disordered" evidence="1">
    <location>
        <begin position="34"/>
        <end position="62"/>
    </location>
</feature>
<dbReference type="EMBL" id="SSTD01003745">
    <property type="protein sequence ID" value="TYK25774.1"/>
    <property type="molecule type" value="Genomic_DNA"/>
</dbReference>
<proteinExistence type="predicted"/>
<evidence type="ECO:0000313" key="2">
    <source>
        <dbReference type="EMBL" id="KAA0055180.1"/>
    </source>
</evidence>
<dbReference type="EMBL" id="SSTE01008544">
    <property type="protein sequence ID" value="KAA0055180.1"/>
    <property type="molecule type" value="Genomic_DNA"/>
</dbReference>
<dbReference type="Proteomes" id="UP000321393">
    <property type="component" value="Unassembled WGS sequence"/>
</dbReference>
<evidence type="ECO:0000313" key="5">
    <source>
        <dbReference type="Proteomes" id="UP000321947"/>
    </source>
</evidence>
<protein>
    <submittedName>
        <fullName evidence="2">Uncharacterized protein</fullName>
    </submittedName>
</protein>
<dbReference type="OrthoDB" id="1934719at2759"/>
<organism evidence="2 4">
    <name type="scientific">Cucumis melo var. makuwa</name>
    <name type="common">Oriental melon</name>
    <dbReference type="NCBI Taxonomy" id="1194695"/>
    <lineage>
        <taxon>Eukaryota</taxon>
        <taxon>Viridiplantae</taxon>
        <taxon>Streptophyta</taxon>
        <taxon>Embryophyta</taxon>
        <taxon>Tracheophyta</taxon>
        <taxon>Spermatophyta</taxon>
        <taxon>Magnoliopsida</taxon>
        <taxon>eudicotyledons</taxon>
        <taxon>Gunneridae</taxon>
        <taxon>Pentapetalae</taxon>
        <taxon>rosids</taxon>
        <taxon>fabids</taxon>
        <taxon>Cucurbitales</taxon>
        <taxon>Cucurbitaceae</taxon>
        <taxon>Benincaseae</taxon>
        <taxon>Cucumis</taxon>
    </lineage>
</organism>